<evidence type="ECO:0008006" key="6">
    <source>
        <dbReference type="Google" id="ProtNLM"/>
    </source>
</evidence>
<feature type="region of interest" description="Disordered" evidence="3">
    <location>
        <begin position="384"/>
        <end position="441"/>
    </location>
</feature>
<accession>A0ABQ7GFH6</accession>
<dbReference type="Gene3D" id="1.25.40.10">
    <property type="entry name" value="Tetratricopeptide repeat domain"/>
    <property type="match status" value="1"/>
</dbReference>
<gene>
    <name evidence="4" type="ORF">DUNSADRAFT_10398</name>
</gene>
<dbReference type="EMBL" id="MU069816">
    <property type="protein sequence ID" value="KAF5833357.1"/>
    <property type="molecule type" value="Genomic_DNA"/>
</dbReference>
<dbReference type="Pfam" id="PF01535">
    <property type="entry name" value="PPR"/>
    <property type="match status" value="4"/>
</dbReference>
<feature type="repeat" description="PPR" evidence="2">
    <location>
        <begin position="136"/>
        <end position="170"/>
    </location>
</feature>
<sequence length="568" mass="61426">MEKNDIERASELRFRASCLSERILRHVADSEARVRQVERYNWKPAPVQGKGAVVAVLQDEALDELTASYLIAALGYTSSAGLAIVAADWLADARPKLGNSPVVLDAALRVASTATFGPDAALRFFHRRRSAGLPPAVFAANAVITACSHCGDSRRALEILEGMVRDGLVPNEFSLVMALQATNYKCRGLHKEAMRVVATWPHGPLLPSSVVDLLLAVFEAALMKAPSLEAAEQVFQDLKSIGFHDTTRAYNAILGLCARFGDWGHARTIFEGMVAEDVPADARTFNALLKACVKGGSLQAALDIYEWLVAGRDVHSPVPADIETYNILIRACHQAGYLEKALEIWNWAMAAGMEFNSETYRELMETIEVAQIWDQKALKGIRSGDFSEGPFHNQHSHPQSRSPSRPQSRTPSMSNLSASPSVSPRLPNGEPLAPSPRNKRVSLASLPPPLAILPHHLRPAPHDGLRVLYLDHLEDLQDEALLAASKLKSSSWANTLMQGGHSSAGKGLPPVSNSTSVTAAMAGSGIFSSAFNKSWQRSPRSSQPTTTAASAMTPIALSRMPSRLGHHA</sequence>
<dbReference type="PROSITE" id="PS51375">
    <property type="entry name" value="PPR"/>
    <property type="match status" value="3"/>
</dbReference>
<proteinExistence type="predicted"/>
<dbReference type="Proteomes" id="UP000815325">
    <property type="component" value="Unassembled WGS sequence"/>
</dbReference>
<evidence type="ECO:0000313" key="5">
    <source>
        <dbReference type="Proteomes" id="UP000815325"/>
    </source>
</evidence>
<evidence type="ECO:0000256" key="3">
    <source>
        <dbReference type="SAM" id="MobiDB-lite"/>
    </source>
</evidence>
<name>A0ABQ7GFH6_DUNSA</name>
<dbReference type="PANTHER" id="PTHR47936">
    <property type="entry name" value="PPR_LONG DOMAIN-CONTAINING PROTEIN"/>
    <property type="match status" value="1"/>
</dbReference>
<dbReference type="NCBIfam" id="TIGR00756">
    <property type="entry name" value="PPR"/>
    <property type="match status" value="3"/>
</dbReference>
<dbReference type="PANTHER" id="PTHR47936:SF1">
    <property type="entry name" value="PENTATRICOPEPTIDE REPEAT-CONTAINING PROTEIN GUN1, CHLOROPLASTIC"/>
    <property type="match status" value="1"/>
</dbReference>
<evidence type="ECO:0000256" key="1">
    <source>
        <dbReference type="ARBA" id="ARBA00022737"/>
    </source>
</evidence>
<reference evidence="4" key="1">
    <citation type="submission" date="2017-08" db="EMBL/GenBank/DDBJ databases">
        <authorList>
            <person name="Polle J.E."/>
            <person name="Barry K."/>
            <person name="Cushman J."/>
            <person name="Schmutz J."/>
            <person name="Tran D."/>
            <person name="Hathwaick L.T."/>
            <person name="Yim W.C."/>
            <person name="Jenkins J."/>
            <person name="Mckie-Krisberg Z.M."/>
            <person name="Prochnik S."/>
            <person name="Lindquist E."/>
            <person name="Dockter R.B."/>
            <person name="Adam C."/>
            <person name="Molina H."/>
            <person name="Bunkerborg J."/>
            <person name="Jin E."/>
            <person name="Buchheim M."/>
            <person name="Magnuson J."/>
        </authorList>
    </citation>
    <scope>NUCLEOTIDE SEQUENCE</scope>
    <source>
        <strain evidence="4">CCAP 19/18</strain>
    </source>
</reference>
<keyword evidence="1" id="KW-0677">Repeat</keyword>
<feature type="compositionally biased region" description="Polar residues" evidence="3">
    <location>
        <begin position="533"/>
        <end position="550"/>
    </location>
</feature>
<feature type="repeat" description="PPR" evidence="2">
    <location>
        <begin position="246"/>
        <end position="280"/>
    </location>
</feature>
<dbReference type="InterPro" id="IPR002885">
    <property type="entry name" value="PPR_rpt"/>
</dbReference>
<organism evidence="4 5">
    <name type="scientific">Dunaliella salina</name>
    <name type="common">Green alga</name>
    <name type="synonym">Protococcus salinus</name>
    <dbReference type="NCBI Taxonomy" id="3046"/>
    <lineage>
        <taxon>Eukaryota</taxon>
        <taxon>Viridiplantae</taxon>
        <taxon>Chlorophyta</taxon>
        <taxon>core chlorophytes</taxon>
        <taxon>Chlorophyceae</taxon>
        <taxon>CS clade</taxon>
        <taxon>Chlamydomonadales</taxon>
        <taxon>Dunaliellaceae</taxon>
        <taxon>Dunaliella</taxon>
    </lineage>
</organism>
<keyword evidence="5" id="KW-1185">Reference proteome</keyword>
<feature type="repeat" description="PPR" evidence="2">
    <location>
        <begin position="321"/>
        <end position="355"/>
    </location>
</feature>
<feature type="compositionally biased region" description="Low complexity" evidence="3">
    <location>
        <begin position="392"/>
        <end position="414"/>
    </location>
</feature>
<feature type="region of interest" description="Disordered" evidence="3">
    <location>
        <begin position="533"/>
        <end position="568"/>
    </location>
</feature>
<comment type="caution">
    <text evidence="4">The sequence shown here is derived from an EMBL/GenBank/DDBJ whole genome shotgun (WGS) entry which is preliminary data.</text>
</comment>
<protein>
    <recommendedName>
        <fullName evidence="6">Pentatricopeptide repeat-containing protein</fullName>
    </recommendedName>
</protein>
<dbReference type="InterPro" id="IPR011990">
    <property type="entry name" value="TPR-like_helical_dom_sf"/>
</dbReference>
<evidence type="ECO:0000256" key="2">
    <source>
        <dbReference type="PROSITE-ProRule" id="PRU00708"/>
    </source>
</evidence>
<evidence type="ECO:0000313" key="4">
    <source>
        <dbReference type="EMBL" id="KAF5833357.1"/>
    </source>
</evidence>